<dbReference type="Pfam" id="PF17104">
    <property type="entry name" value="YBL010C_LAA2"/>
    <property type="match status" value="1"/>
</dbReference>
<feature type="compositionally biased region" description="Acidic residues" evidence="1">
    <location>
        <begin position="194"/>
        <end position="230"/>
    </location>
</feature>
<protein>
    <submittedName>
        <fullName evidence="2">Uncharacterized protein</fullName>
    </submittedName>
</protein>
<sequence>MSEELKLHVPPPTTHHAKEDTGAHELEGSSSDSEHFTDASEGGKPSRSGDASPIPITRVERVDDEPAYGEVPGTTAYSLRTQDAVPDEIEVVPEGQRSRSASRVSLAEPDRPKSPAVPKIVAEKLEPETPSYGDVPGTAAYEMRKADAKPDEIVKSPASAHAPPNPFSGSPTANHHRSNPDVDSIDDLSTLESGDIDNEATAEDDDEGFGDDFDDFEEGQEAEDADFGEFDDGFQDDVLSPAFEPSPAPPAPTQPMIPLLDTSTLSNDIASQQASCAPYLAALFPSYSYSDPESTEHAKPSPQIFLSDRSLSLYTQLIAPPPLAPPNWLRSRIRRLFLVSLGVPVDLDEILPASKQKKLILPSINLRPSDGRSPRGSTDSRSQTPSGGQVSKLKADGNDSSQSLDSSASTAAGKRKSRKLPSTANTPQAPVFDSSRATRLAQTTEVKLEGMSDAELRAHVKELETLLETARDVEGFWKGRVQEAGKEKEAFEGVIENLVTFARKNRKPGAKLEAHQQISTSAHSAKMSHSFPRNLPREILQDIILHSFEDTITEDVEYSKRFASLPQYGTTISLDTSDAEHWSRVLKLALPNNADDVDYVLGKIQQEVQERFSGWKYTESVAVLDDCTMCNQYAAALAEDRVLLFASEHHQTDCRLDLCVRCTPFLESNILQDKNNHRRLRREINRFRAPLKAGSGSGQAIQAGLNKLLPELMQSKWSTESRRMGIAVQMVMVMTACERTPESMVRVLNWRNKKFQEDPPQWSVVLKDNSNGAEFPDIFQYWAQYLERRYTLTLRLPRRFGVSFPARKPLVDEYTASIKYCEQLNSQQPAPTHC</sequence>
<evidence type="ECO:0000313" key="3">
    <source>
        <dbReference type="Proteomes" id="UP000490939"/>
    </source>
</evidence>
<reference evidence="2 3" key="1">
    <citation type="submission" date="2019-07" db="EMBL/GenBank/DDBJ databases">
        <title>Venturia inaequalis Genome Resource.</title>
        <authorList>
            <person name="Lichtner F.J."/>
        </authorList>
    </citation>
    <scope>NUCLEOTIDE SEQUENCE [LARGE SCALE GENOMIC DNA]</scope>
    <source>
        <strain evidence="2 3">DMI_063113</strain>
    </source>
</reference>
<feature type="compositionally biased region" description="Basic and acidic residues" evidence="1">
    <location>
        <begin position="142"/>
        <end position="154"/>
    </location>
</feature>
<dbReference type="EMBL" id="WNWR01000243">
    <property type="protein sequence ID" value="KAE9987115.1"/>
    <property type="molecule type" value="Genomic_DNA"/>
</dbReference>
<dbReference type="Proteomes" id="UP000490939">
    <property type="component" value="Unassembled WGS sequence"/>
</dbReference>
<proteinExistence type="predicted"/>
<dbReference type="AlphaFoldDB" id="A0A8H3Z5T9"/>
<accession>A0A8H3Z5T9</accession>
<dbReference type="PANTHER" id="PTHR38698:SF1">
    <property type="entry name" value="FUNGAL PROTEIN"/>
    <property type="match status" value="1"/>
</dbReference>
<name>A0A8H3Z5T9_VENIN</name>
<dbReference type="InterPro" id="IPR031355">
    <property type="entry name" value="YBL010C/LAA2-like"/>
</dbReference>
<feature type="region of interest" description="Disordered" evidence="1">
    <location>
        <begin position="362"/>
        <end position="438"/>
    </location>
</feature>
<evidence type="ECO:0000256" key="1">
    <source>
        <dbReference type="SAM" id="MobiDB-lite"/>
    </source>
</evidence>
<gene>
    <name evidence="2" type="ORF">EG327_004013</name>
</gene>
<feature type="region of interest" description="Disordered" evidence="1">
    <location>
        <begin position="1"/>
        <end position="230"/>
    </location>
</feature>
<evidence type="ECO:0000313" key="2">
    <source>
        <dbReference type="EMBL" id="KAE9987115.1"/>
    </source>
</evidence>
<comment type="caution">
    <text evidence="2">The sequence shown here is derived from an EMBL/GenBank/DDBJ whole genome shotgun (WGS) entry which is preliminary data.</text>
</comment>
<feature type="compositionally biased region" description="Basic and acidic residues" evidence="1">
    <location>
        <begin position="16"/>
        <end position="38"/>
    </location>
</feature>
<dbReference type="PANTHER" id="PTHR38698">
    <property type="entry name" value="EXPRESSED PROTEIN"/>
    <property type="match status" value="1"/>
</dbReference>
<feature type="compositionally biased region" description="Polar residues" evidence="1">
    <location>
        <begin position="375"/>
        <end position="389"/>
    </location>
</feature>
<organism evidence="2 3">
    <name type="scientific">Venturia inaequalis</name>
    <name type="common">Apple scab fungus</name>
    <dbReference type="NCBI Taxonomy" id="5025"/>
    <lineage>
        <taxon>Eukaryota</taxon>
        <taxon>Fungi</taxon>
        <taxon>Dikarya</taxon>
        <taxon>Ascomycota</taxon>
        <taxon>Pezizomycotina</taxon>
        <taxon>Dothideomycetes</taxon>
        <taxon>Pleosporomycetidae</taxon>
        <taxon>Venturiales</taxon>
        <taxon>Venturiaceae</taxon>
        <taxon>Venturia</taxon>
    </lineage>
</organism>
<keyword evidence="3" id="KW-1185">Reference proteome</keyword>
<feature type="compositionally biased region" description="Low complexity" evidence="1">
    <location>
        <begin position="400"/>
        <end position="412"/>
    </location>
</feature>